<protein>
    <submittedName>
        <fullName evidence="1">Uncharacterized protein</fullName>
    </submittedName>
</protein>
<keyword evidence="2" id="KW-1185">Reference proteome</keyword>
<reference evidence="1" key="1">
    <citation type="submission" date="2021-08" db="EMBL/GenBank/DDBJ databases">
        <title>The first chromosome-level gecko genome reveals the dynamic sex chromosomes of Neotropical dwarf geckos (Sphaerodactylidae: Sphaerodactylus).</title>
        <authorList>
            <person name="Pinto B.J."/>
            <person name="Keating S.E."/>
            <person name="Gamble T."/>
        </authorList>
    </citation>
    <scope>NUCLEOTIDE SEQUENCE</scope>
    <source>
        <strain evidence="1">TG3544</strain>
    </source>
</reference>
<sequence>MRNAVRLQLQQALLVRRKSLLMHTGAAERLDHACIVQMKLSDVIGKALQYIGKYGELSNTEQVVALIDEEMCINCGKCYMTCNDSGYQAIQFDPETHLPTVTDNCTGCTLCLSVCPIIDCIRMVSRTTPYEPKRGLPLAVNPVC</sequence>
<evidence type="ECO:0000313" key="1">
    <source>
        <dbReference type="EMBL" id="KAH7999614.1"/>
    </source>
</evidence>
<accession>A0ACB8F401</accession>
<proteinExistence type="predicted"/>
<gene>
    <name evidence="1" type="ORF">K3G42_015684</name>
</gene>
<evidence type="ECO:0000313" key="2">
    <source>
        <dbReference type="Proteomes" id="UP000827872"/>
    </source>
</evidence>
<dbReference type="Proteomes" id="UP000827872">
    <property type="component" value="Linkage Group LG05"/>
</dbReference>
<organism evidence="1 2">
    <name type="scientific">Sphaerodactylus townsendi</name>
    <dbReference type="NCBI Taxonomy" id="933632"/>
    <lineage>
        <taxon>Eukaryota</taxon>
        <taxon>Metazoa</taxon>
        <taxon>Chordata</taxon>
        <taxon>Craniata</taxon>
        <taxon>Vertebrata</taxon>
        <taxon>Euteleostomi</taxon>
        <taxon>Lepidosauria</taxon>
        <taxon>Squamata</taxon>
        <taxon>Bifurcata</taxon>
        <taxon>Gekkota</taxon>
        <taxon>Sphaerodactylidae</taxon>
        <taxon>Sphaerodactylus</taxon>
    </lineage>
</organism>
<dbReference type="EMBL" id="CM037618">
    <property type="protein sequence ID" value="KAH7999614.1"/>
    <property type="molecule type" value="Genomic_DNA"/>
</dbReference>
<comment type="caution">
    <text evidence="1">The sequence shown here is derived from an EMBL/GenBank/DDBJ whole genome shotgun (WGS) entry which is preliminary data.</text>
</comment>
<name>A0ACB8F401_9SAUR</name>